<name>A0A3N2D7G6_9MICO</name>
<dbReference type="PANTHER" id="PTHR21047:SF2">
    <property type="entry name" value="THYMIDINE DIPHOSPHO-4-KETO-RHAMNOSE 3,5-EPIMERASE"/>
    <property type="match status" value="1"/>
</dbReference>
<reference evidence="4 5" key="1">
    <citation type="submission" date="2018-11" db="EMBL/GenBank/DDBJ databases">
        <title>Sequencing the genomes of 1000 actinobacteria strains.</title>
        <authorList>
            <person name="Klenk H.-P."/>
        </authorList>
    </citation>
    <scope>NUCLEOTIDE SEQUENCE [LARGE SCALE GENOMIC DNA]</scope>
    <source>
        <strain evidence="4 5">DSM 13521</strain>
    </source>
</reference>
<comment type="similarity">
    <text evidence="1">Belongs to the dTDP-4-dehydrorhamnose 3,5-epimerase family.</text>
</comment>
<evidence type="ECO:0000256" key="1">
    <source>
        <dbReference type="ARBA" id="ARBA00010154"/>
    </source>
</evidence>
<keyword evidence="5" id="KW-1185">Reference proteome</keyword>
<proteinExistence type="inferred from homology"/>
<dbReference type="Pfam" id="PF00908">
    <property type="entry name" value="dTDP_sugar_isom"/>
    <property type="match status" value="1"/>
</dbReference>
<feature type="active site" description="Proton acceptor" evidence="2">
    <location>
        <position position="69"/>
    </location>
</feature>
<feature type="active site" description="Proton donor" evidence="2">
    <location>
        <position position="134"/>
    </location>
</feature>
<dbReference type="GO" id="GO:0005829">
    <property type="term" value="C:cytosol"/>
    <property type="evidence" value="ECO:0007669"/>
    <property type="project" value="TreeGrafter"/>
</dbReference>
<dbReference type="RefSeq" id="WP_245967866.1">
    <property type="nucleotide sequence ID" value="NZ_RKHQ01000001.1"/>
</dbReference>
<comment type="caution">
    <text evidence="4">The sequence shown here is derived from an EMBL/GenBank/DDBJ whole genome shotgun (WGS) entry which is preliminary data.</text>
</comment>
<evidence type="ECO:0000256" key="3">
    <source>
        <dbReference type="PIRSR" id="PIRSR600888-3"/>
    </source>
</evidence>
<dbReference type="Proteomes" id="UP000275356">
    <property type="component" value="Unassembled WGS sequence"/>
</dbReference>
<gene>
    <name evidence="4" type="ORF">EDD28_0298</name>
</gene>
<dbReference type="GO" id="GO:0000271">
    <property type="term" value="P:polysaccharide biosynthetic process"/>
    <property type="evidence" value="ECO:0007669"/>
    <property type="project" value="TreeGrafter"/>
</dbReference>
<dbReference type="AlphaFoldDB" id="A0A3N2D7G6"/>
<evidence type="ECO:0000313" key="4">
    <source>
        <dbReference type="EMBL" id="ROR95736.1"/>
    </source>
</evidence>
<dbReference type="Gene3D" id="2.60.120.10">
    <property type="entry name" value="Jelly Rolls"/>
    <property type="match status" value="1"/>
</dbReference>
<dbReference type="SUPFAM" id="SSF51182">
    <property type="entry name" value="RmlC-like cupins"/>
    <property type="match status" value="1"/>
</dbReference>
<dbReference type="InterPro" id="IPR011051">
    <property type="entry name" value="RmlC_Cupin_sf"/>
</dbReference>
<dbReference type="GO" id="GO:0019305">
    <property type="term" value="P:dTDP-rhamnose biosynthetic process"/>
    <property type="evidence" value="ECO:0007669"/>
    <property type="project" value="TreeGrafter"/>
</dbReference>
<dbReference type="EMBL" id="RKHQ01000001">
    <property type="protein sequence ID" value="ROR95736.1"/>
    <property type="molecule type" value="Genomic_DNA"/>
</dbReference>
<dbReference type="InterPro" id="IPR000888">
    <property type="entry name" value="RmlC-like"/>
</dbReference>
<evidence type="ECO:0000313" key="5">
    <source>
        <dbReference type="Proteomes" id="UP000275356"/>
    </source>
</evidence>
<dbReference type="InterPro" id="IPR014710">
    <property type="entry name" value="RmlC-like_jellyroll"/>
</dbReference>
<accession>A0A3N2D7G6</accession>
<dbReference type="PANTHER" id="PTHR21047">
    <property type="entry name" value="DTDP-6-DEOXY-D-GLUCOSE-3,5 EPIMERASE"/>
    <property type="match status" value="1"/>
</dbReference>
<dbReference type="GO" id="GO:0008830">
    <property type="term" value="F:dTDP-4-dehydrorhamnose 3,5-epimerase activity"/>
    <property type="evidence" value="ECO:0007669"/>
    <property type="project" value="InterPro"/>
</dbReference>
<sequence>MPPTTDSLAAEQSAIDGLLVLRTKEISDGRGTIREFFRSSTFGRTGVDIGPWRQINLTATRQGAVRGLHGEDMTKLVAVASGEAFGVYVDARPTSPTLGQVVTVPLVVGVQVLVPRGVCNGFQSISPGGSQYLYCFDEEWRPGMAGVAITPLDPSLDVAWPIPIDPGDRDQISEKDAAAPSFADALAALRSHEAHEHEDD</sequence>
<evidence type="ECO:0000256" key="2">
    <source>
        <dbReference type="PIRSR" id="PIRSR600888-1"/>
    </source>
</evidence>
<feature type="site" description="Participates in a stacking interaction with the thymidine ring of dTDP-4-oxo-6-deoxyglucose" evidence="3">
    <location>
        <position position="140"/>
    </location>
</feature>
<organism evidence="4 5">
    <name type="scientific">Salana multivorans</name>
    <dbReference type="NCBI Taxonomy" id="120377"/>
    <lineage>
        <taxon>Bacteria</taxon>
        <taxon>Bacillati</taxon>
        <taxon>Actinomycetota</taxon>
        <taxon>Actinomycetes</taxon>
        <taxon>Micrococcales</taxon>
        <taxon>Beutenbergiaceae</taxon>
        <taxon>Salana</taxon>
    </lineage>
</organism>
<protein>
    <submittedName>
        <fullName evidence="4">dTDP-4-dehydrorhamnose 3,5-epimerase</fullName>
    </submittedName>
</protein>